<feature type="domain" description="HTH iclR-type" evidence="4">
    <location>
        <begin position="59"/>
        <end position="121"/>
    </location>
</feature>
<dbReference type="GO" id="GO:0045892">
    <property type="term" value="P:negative regulation of DNA-templated transcription"/>
    <property type="evidence" value="ECO:0007669"/>
    <property type="project" value="TreeGrafter"/>
</dbReference>
<dbReference type="AlphaFoldDB" id="A0A6L3N550"/>
<dbReference type="InterPro" id="IPR036388">
    <property type="entry name" value="WH-like_DNA-bd_sf"/>
</dbReference>
<keyword evidence="2" id="KW-0238">DNA-binding</keyword>
<organism evidence="6 7">
    <name type="scientific">Burkholderia stagnalis</name>
    <dbReference type="NCBI Taxonomy" id="1503054"/>
    <lineage>
        <taxon>Bacteria</taxon>
        <taxon>Pseudomonadati</taxon>
        <taxon>Pseudomonadota</taxon>
        <taxon>Betaproteobacteria</taxon>
        <taxon>Burkholderiales</taxon>
        <taxon>Burkholderiaceae</taxon>
        <taxon>Burkholderia</taxon>
        <taxon>Burkholderia cepacia complex</taxon>
    </lineage>
</organism>
<evidence type="ECO:0000256" key="3">
    <source>
        <dbReference type="ARBA" id="ARBA00023163"/>
    </source>
</evidence>
<dbReference type="InterPro" id="IPR029016">
    <property type="entry name" value="GAF-like_dom_sf"/>
</dbReference>
<accession>A0A6L3N550</accession>
<dbReference type="SUPFAM" id="SSF46785">
    <property type="entry name" value="Winged helix' DNA-binding domain"/>
    <property type="match status" value="1"/>
</dbReference>
<dbReference type="PROSITE" id="PS51078">
    <property type="entry name" value="ICLR_ED"/>
    <property type="match status" value="1"/>
</dbReference>
<protein>
    <submittedName>
        <fullName evidence="6">IclR family transcriptional regulator</fullName>
    </submittedName>
</protein>
<evidence type="ECO:0000259" key="4">
    <source>
        <dbReference type="PROSITE" id="PS51077"/>
    </source>
</evidence>
<name>A0A6L3N550_9BURK</name>
<feature type="domain" description="IclR-ED" evidence="5">
    <location>
        <begin position="122"/>
        <end position="306"/>
    </location>
</feature>
<dbReference type="SUPFAM" id="SSF55781">
    <property type="entry name" value="GAF domain-like"/>
    <property type="match status" value="1"/>
</dbReference>
<dbReference type="InterPro" id="IPR036390">
    <property type="entry name" value="WH_DNA-bd_sf"/>
</dbReference>
<dbReference type="Gene3D" id="1.10.10.10">
    <property type="entry name" value="Winged helix-like DNA-binding domain superfamily/Winged helix DNA-binding domain"/>
    <property type="match status" value="1"/>
</dbReference>
<keyword evidence="3" id="KW-0804">Transcription</keyword>
<dbReference type="GO" id="GO:0003677">
    <property type="term" value="F:DNA binding"/>
    <property type="evidence" value="ECO:0007669"/>
    <property type="project" value="UniProtKB-KW"/>
</dbReference>
<dbReference type="Pfam" id="PF09339">
    <property type="entry name" value="HTH_IclR"/>
    <property type="match status" value="1"/>
</dbReference>
<gene>
    <name evidence="6" type="ORF">F7R25_01995</name>
</gene>
<dbReference type="SMART" id="SM00346">
    <property type="entry name" value="HTH_ICLR"/>
    <property type="match status" value="1"/>
</dbReference>
<evidence type="ECO:0000259" key="5">
    <source>
        <dbReference type="PROSITE" id="PS51078"/>
    </source>
</evidence>
<dbReference type="PANTHER" id="PTHR30136">
    <property type="entry name" value="HELIX-TURN-HELIX TRANSCRIPTIONAL REGULATOR, ICLR FAMILY"/>
    <property type="match status" value="1"/>
</dbReference>
<comment type="caution">
    <text evidence="6">The sequence shown here is derived from an EMBL/GenBank/DDBJ whole genome shotgun (WGS) entry which is preliminary data.</text>
</comment>
<dbReference type="EMBL" id="VZOK01000002">
    <property type="protein sequence ID" value="KAB0641311.1"/>
    <property type="molecule type" value="Genomic_DNA"/>
</dbReference>
<dbReference type="InterPro" id="IPR050707">
    <property type="entry name" value="HTH_MetabolicPath_Reg"/>
</dbReference>
<evidence type="ECO:0000256" key="1">
    <source>
        <dbReference type="ARBA" id="ARBA00023015"/>
    </source>
</evidence>
<evidence type="ECO:0000313" key="6">
    <source>
        <dbReference type="EMBL" id="KAB0641311.1"/>
    </source>
</evidence>
<evidence type="ECO:0000313" key="7">
    <source>
        <dbReference type="Proteomes" id="UP000473470"/>
    </source>
</evidence>
<evidence type="ECO:0000256" key="2">
    <source>
        <dbReference type="ARBA" id="ARBA00023125"/>
    </source>
</evidence>
<dbReference type="InterPro" id="IPR014757">
    <property type="entry name" value="Tscrpt_reg_IclR_C"/>
</dbReference>
<dbReference type="Pfam" id="PF01614">
    <property type="entry name" value="IclR_C"/>
    <property type="match status" value="1"/>
</dbReference>
<dbReference type="Gene3D" id="3.30.450.40">
    <property type="match status" value="1"/>
</dbReference>
<dbReference type="PANTHER" id="PTHR30136:SF33">
    <property type="entry name" value="TRANSCRIPTIONAL REGULATORY PROTEIN"/>
    <property type="match status" value="1"/>
</dbReference>
<dbReference type="PROSITE" id="PS51077">
    <property type="entry name" value="HTH_ICLR"/>
    <property type="match status" value="1"/>
</dbReference>
<dbReference type="GO" id="GO:0003700">
    <property type="term" value="F:DNA-binding transcription factor activity"/>
    <property type="evidence" value="ECO:0007669"/>
    <property type="project" value="TreeGrafter"/>
</dbReference>
<proteinExistence type="predicted"/>
<dbReference type="Proteomes" id="UP000473470">
    <property type="component" value="Unassembled WGS sequence"/>
</dbReference>
<sequence>MVPLRFSDERAGRFPVESPQPAAWHARAFSIPHRTPMGNPKRDAITLLSVPDEDHPQFITALARGMAVLRCFTRGERFLGNQDIARRTHLPKPTVSRLTFTLTQLGYLHYSAELEKYSLGIGVLNLGQAFLQNNEVVDIARPFLQAYAEYTQAAAMLGEFDGKQMILLDVCQGDPLFQLRLEPGSRVPHGSTALGRAHLAALAAALFERYLQTTRASSPPDEWPALEAGIVAAREDYERLGFCLSLGDWMPDLFAVGVPMVSADRSRILAFNCSGRASTVTRARLIDDFGPRLVALRDEVFARVGGRF</sequence>
<keyword evidence="1" id="KW-0805">Transcription regulation</keyword>
<reference evidence="6 7" key="1">
    <citation type="submission" date="2019-09" db="EMBL/GenBank/DDBJ databases">
        <title>Draft genome sequences of 48 bacterial type strains from the CCUG.</title>
        <authorList>
            <person name="Tunovic T."/>
            <person name="Pineiro-Iglesias B."/>
            <person name="Unosson C."/>
            <person name="Inganas E."/>
            <person name="Ohlen M."/>
            <person name="Cardew S."/>
            <person name="Jensie-Markopoulos S."/>
            <person name="Salva-Serra F."/>
            <person name="Jaen-Luchoro D."/>
            <person name="Karlsson R."/>
            <person name="Svensson-Stadler L."/>
            <person name="Chun J."/>
            <person name="Moore E."/>
        </authorList>
    </citation>
    <scope>NUCLEOTIDE SEQUENCE [LARGE SCALE GENOMIC DNA]</scope>
    <source>
        <strain evidence="6 7">CCUG 65686</strain>
    </source>
</reference>
<dbReference type="InterPro" id="IPR005471">
    <property type="entry name" value="Tscrpt_reg_IclR_N"/>
</dbReference>